<keyword evidence="4 15" id="KW-0285">Flavoprotein</keyword>
<keyword evidence="10 15" id="KW-0274">FAD</keyword>
<dbReference type="EC" id="2.7.7.2" evidence="15"/>
<dbReference type="GO" id="GO:0003919">
    <property type="term" value="F:FMN adenylyltransferase activity"/>
    <property type="evidence" value="ECO:0007669"/>
    <property type="project" value="UniProtKB-UniRule"/>
</dbReference>
<dbReference type="InterPro" id="IPR023465">
    <property type="entry name" value="Riboflavin_kinase_dom_sf"/>
</dbReference>
<keyword evidence="5 15" id="KW-0288">FMN</keyword>
<evidence type="ECO:0000313" key="17">
    <source>
        <dbReference type="EMBL" id="HER96159.1"/>
    </source>
</evidence>
<keyword evidence="11 15" id="KW-0067">ATP-binding</keyword>
<feature type="domain" description="Riboflavin kinase" evidence="16">
    <location>
        <begin position="182"/>
        <end position="309"/>
    </location>
</feature>
<reference evidence="17" key="1">
    <citation type="journal article" date="2020" name="mSystems">
        <title>Genome- and Community-Level Interaction Insights into Carbon Utilization and Element Cycling Functions of Hydrothermarchaeota in Hydrothermal Sediment.</title>
        <authorList>
            <person name="Zhou Z."/>
            <person name="Liu Y."/>
            <person name="Xu W."/>
            <person name="Pan J."/>
            <person name="Luo Z.H."/>
            <person name="Li M."/>
        </authorList>
    </citation>
    <scope>NUCLEOTIDE SEQUENCE [LARGE SCALE GENOMIC DNA]</scope>
    <source>
        <strain evidence="17">SpSt-143</strain>
    </source>
</reference>
<dbReference type="NCBIfam" id="TIGR00083">
    <property type="entry name" value="ribF"/>
    <property type="match status" value="1"/>
</dbReference>
<evidence type="ECO:0000256" key="11">
    <source>
        <dbReference type="ARBA" id="ARBA00022840"/>
    </source>
</evidence>
<dbReference type="NCBIfam" id="NF004162">
    <property type="entry name" value="PRK05627.1-5"/>
    <property type="match status" value="1"/>
</dbReference>
<evidence type="ECO:0000256" key="10">
    <source>
        <dbReference type="ARBA" id="ARBA00022827"/>
    </source>
</evidence>
<comment type="catalytic activity">
    <reaction evidence="13 15">
        <text>riboflavin + ATP = FMN + ADP + H(+)</text>
        <dbReference type="Rhea" id="RHEA:14357"/>
        <dbReference type="ChEBI" id="CHEBI:15378"/>
        <dbReference type="ChEBI" id="CHEBI:30616"/>
        <dbReference type="ChEBI" id="CHEBI:57986"/>
        <dbReference type="ChEBI" id="CHEBI:58210"/>
        <dbReference type="ChEBI" id="CHEBI:456216"/>
        <dbReference type="EC" id="2.7.1.26"/>
    </reaction>
</comment>
<dbReference type="SUPFAM" id="SSF82114">
    <property type="entry name" value="Riboflavin kinase-like"/>
    <property type="match status" value="1"/>
</dbReference>
<keyword evidence="7 15" id="KW-0548">Nucleotidyltransferase</keyword>
<dbReference type="PIRSF" id="PIRSF004491">
    <property type="entry name" value="FAD_Synth"/>
    <property type="match status" value="1"/>
</dbReference>
<dbReference type="InterPro" id="IPR015865">
    <property type="entry name" value="Riboflavin_kinase_bac/euk"/>
</dbReference>
<dbReference type="NCBIfam" id="NF004160">
    <property type="entry name" value="PRK05627.1-3"/>
    <property type="match status" value="1"/>
</dbReference>
<dbReference type="EMBL" id="DSGB01000005">
    <property type="protein sequence ID" value="HER96159.1"/>
    <property type="molecule type" value="Genomic_DNA"/>
</dbReference>
<evidence type="ECO:0000256" key="3">
    <source>
        <dbReference type="ARBA" id="ARBA00005201"/>
    </source>
</evidence>
<evidence type="ECO:0000256" key="5">
    <source>
        <dbReference type="ARBA" id="ARBA00022643"/>
    </source>
</evidence>
<dbReference type="SMART" id="SM00904">
    <property type="entry name" value="Flavokinase"/>
    <property type="match status" value="1"/>
</dbReference>
<dbReference type="AlphaFoldDB" id="A0A7V2F644"/>
<evidence type="ECO:0000256" key="6">
    <source>
        <dbReference type="ARBA" id="ARBA00022679"/>
    </source>
</evidence>
<dbReference type="PANTHER" id="PTHR22749">
    <property type="entry name" value="RIBOFLAVIN KINASE/FMN ADENYLYLTRANSFERASE"/>
    <property type="match status" value="1"/>
</dbReference>
<comment type="catalytic activity">
    <reaction evidence="14 15">
        <text>FMN + ATP + H(+) = FAD + diphosphate</text>
        <dbReference type="Rhea" id="RHEA:17237"/>
        <dbReference type="ChEBI" id="CHEBI:15378"/>
        <dbReference type="ChEBI" id="CHEBI:30616"/>
        <dbReference type="ChEBI" id="CHEBI:33019"/>
        <dbReference type="ChEBI" id="CHEBI:57692"/>
        <dbReference type="ChEBI" id="CHEBI:58210"/>
        <dbReference type="EC" id="2.7.7.2"/>
    </reaction>
</comment>
<evidence type="ECO:0000256" key="13">
    <source>
        <dbReference type="ARBA" id="ARBA00047880"/>
    </source>
</evidence>
<evidence type="ECO:0000256" key="2">
    <source>
        <dbReference type="ARBA" id="ARBA00004726"/>
    </source>
</evidence>
<dbReference type="InterPro" id="IPR014729">
    <property type="entry name" value="Rossmann-like_a/b/a_fold"/>
</dbReference>
<organism evidence="17">
    <name type="scientific">Rhodothermus marinus</name>
    <name type="common">Rhodothermus obamensis</name>
    <dbReference type="NCBI Taxonomy" id="29549"/>
    <lineage>
        <taxon>Bacteria</taxon>
        <taxon>Pseudomonadati</taxon>
        <taxon>Rhodothermota</taxon>
        <taxon>Rhodothermia</taxon>
        <taxon>Rhodothermales</taxon>
        <taxon>Rhodothermaceae</taxon>
        <taxon>Rhodothermus</taxon>
    </lineage>
</organism>
<evidence type="ECO:0000256" key="15">
    <source>
        <dbReference type="PIRNR" id="PIRNR004491"/>
    </source>
</evidence>
<gene>
    <name evidence="17" type="ORF">ENO59_06540</name>
</gene>
<sequence>MKFERGLEQVVRDPHSVVTVGTFDGVHRGHQAVLGYVRAQAQQRGGKSTVLSFDPHPREVLRGEPVPLLTTIEERVALLEALGIDRFIVLPFTPALAAMSAEDFVAQVLVEHIGLQAICVGYDHTFGRNREGNVALLETLGPRYGFAVDVIPPQVVGDRTVSSTLIRQLLLRDGAVEQAALLLGRPYSLQAIVVHGDGRGRLLGFPTANLHVAHPRKIIPRNGVYAVRVWLPERPSWLYGMMNIGMRPTFEGDRRMLEVHILEFEGDLYGKLLRIDFIARLRDEQRFASIEALRAQLFQDRQRCIEVLQTSPGDLRL</sequence>
<evidence type="ECO:0000256" key="9">
    <source>
        <dbReference type="ARBA" id="ARBA00022777"/>
    </source>
</evidence>
<dbReference type="InterPro" id="IPR023468">
    <property type="entry name" value="Riboflavin_kinase"/>
</dbReference>
<comment type="function">
    <text evidence="1">Catalyzes the phosphorylation of riboflavin to FMN followed by the adenylation of FMN to FAD.</text>
</comment>
<keyword evidence="6 15" id="KW-0808">Transferase</keyword>
<dbReference type="UniPathway" id="UPA00277">
    <property type="reaction ID" value="UER00407"/>
</dbReference>
<comment type="pathway">
    <text evidence="3 15">Cofactor biosynthesis; FMN biosynthesis; FMN from riboflavin (ATP route): step 1/1.</text>
</comment>
<dbReference type="Gene3D" id="2.40.30.30">
    <property type="entry name" value="Riboflavin kinase-like"/>
    <property type="match status" value="1"/>
</dbReference>
<dbReference type="FunFam" id="3.40.50.620:FF:000021">
    <property type="entry name" value="Riboflavin biosynthesis protein"/>
    <property type="match status" value="1"/>
</dbReference>
<name>A0A7V2F644_RHOMR</name>
<dbReference type="GO" id="GO:0009398">
    <property type="term" value="P:FMN biosynthetic process"/>
    <property type="evidence" value="ECO:0007669"/>
    <property type="project" value="UniProtKB-UniRule"/>
</dbReference>
<evidence type="ECO:0000256" key="7">
    <source>
        <dbReference type="ARBA" id="ARBA00022695"/>
    </source>
</evidence>
<dbReference type="GO" id="GO:0008531">
    <property type="term" value="F:riboflavin kinase activity"/>
    <property type="evidence" value="ECO:0007669"/>
    <property type="project" value="UniProtKB-UniRule"/>
</dbReference>
<keyword evidence="8 15" id="KW-0547">Nucleotide-binding</keyword>
<protein>
    <recommendedName>
        <fullName evidence="15">Riboflavin biosynthesis protein</fullName>
    </recommendedName>
    <domain>
        <recommendedName>
            <fullName evidence="15">Riboflavin kinase</fullName>
            <ecNumber evidence="15">2.7.1.26</ecNumber>
        </recommendedName>
        <alternativeName>
            <fullName evidence="15">Flavokinase</fullName>
        </alternativeName>
    </domain>
    <domain>
        <recommendedName>
            <fullName evidence="15">FMN adenylyltransferase</fullName>
            <ecNumber evidence="15">2.7.7.2</ecNumber>
        </recommendedName>
        <alternativeName>
            <fullName evidence="15">FAD pyrophosphorylase</fullName>
        </alternativeName>
        <alternativeName>
            <fullName evidence="15">FAD synthase</fullName>
        </alternativeName>
    </domain>
</protein>
<comment type="pathway">
    <text evidence="2 15">Cofactor biosynthesis; FAD biosynthesis; FAD from FMN: step 1/1.</text>
</comment>
<evidence type="ECO:0000259" key="16">
    <source>
        <dbReference type="SMART" id="SM00904"/>
    </source>
</evidence>
<dbReference type="Pfam" id="PF06574">
    <property type="entry name" value="FAD_syn"/>
    <property type="match status" value="1"/>
</dbReference>
<dbReference type="SUPFAM" id="SSF52374">
    <property type="entry name" value="Nucleotidylyl transferase"/>
    <property type="match status" value="1"/>
</dbReference>
<dbReference type="InterPro" id="IPR015864">
    <property type="entry name" value="FAD_synthase"/>
</dbReference>
<evidence type="ECO:0000256" key="14">
    <source>
        <dbReference type="ARBA" id="ARBA00049494"/>
    </source>
</evidence>
<accession>A0A7V2F644</accession>
<dbReference type="CDD" id="cd02064">
    <property type="entry name" value="FAD_synthetase_N"/>
    <property type="match status" value="1"/>
</dbReference>
<dbReference type="FunFam" id="2.40.30.30:FF:000003">
    <property type="entry name" value="Riboflavin biosynthesis protein"/>
    <property type="match status" value="1"/>
</dbReference>
<comment type="similarity">
    <text evidence="15">Belongs to the ribF family.</text>
</comment>
<dbReference type="InterPro" id="IPR002606">
    <property type="entry name" value="Riboflavin_kinase_bac"/>
</dbReference>
<evidence type="ECO:0000256" key="4">
    <source>
        <dbReference type="ARBA" id="ARBA00022630"/>
    </source>
</evidence>
<evidence type="ECO:0000256" key="12">
    <source>
        <dbReference type="ARBA" id="ARBA00023268"/>
    </source>
</evidence>
<dbReference type="UniPathway" id="UPA00276">
    <property type="reaction ID" value="UER00406"/>
</dbReference>
<dbReference type="PANTHER" id="PTHR22749:SF6">
    <property type="entry name" value="RIBOFLAVIN KINASE"/>
    <property type="match status" value="1"/>
</dbReference>
<dbReference type="EC" id="2.7.1.26" evidence="15"/>
<dbReference type="GO" id="GO:0006747">
    <property type="term" value="P:FAD biosynthetic process"/>
    <property type="evidence" value="ECO:0007669"/>
    <property type="project" value="UniProtKB-UniRule"/>
</dbReference>
<dbReference type="Gene3D" id="3.40.50.620">
    <property type="entry name" value="HUPs"/>
    <property type="match status" value="1"/>
</dbReference>
<keyword evidence="12" id="KW-0511">Multifunctional enzyme</keyword>
<dbReference type="GO" id="GO:0009231">
    <property type="term" value="P:riboflavin biosynthetic process"/>
    <property type="evidence" value="ECO:0007669"/>
    <property type="project" value="InterPro"/>
</dbReference>
<proteinExistence type="inferred from homology"/>
<dbReference type="GO" id="GO:0005524">
    <property type="term" value="F:ATP binding"/>
    <property type="evidence" value="ECO:0007669"/>
    <property type="project" value="UniProtKB-UniRule"/>
</dbReference>
<comment type="caution">
    <text evidence="17">The sequence shown here is derived from an EMBL/GenBank/DDBJ whole genome shotgun (WGS) entry which is preliminary data.</text>
</comment>
<evidence type="ECO:0000256" key="8">
    <source>
        <dbReference type="ARBA" id="ARBA00022741"/>
    </source>
</evidence>
<dbReference type="Pfam" id="PF01687">
    <property type="entry name" value="Flavokinase"/>
    <property type="match status" value="1"/>
</dbReference>
<keyword evidence="9 15" id="KW-0418">Kinase</keyword>
<evidence type="ECO:0000256" key="1">
    <source>
        <dbReference type="ARBA" id="ARBA00002121"/>
    </source>
</evidence>